<name>A0A443XEJ4_AERCA</name>
<comment type="caution">
    <text evidence="1">The sequence shown here is derived from an EMBL/GenBank/DDBJ whole genome shotgun (WGS) entry which is preliminary data.</text>
</comment>
<organism evidence="1 2">
    <name type="scientific">Aeromonas caviae</name>
    <name type="common">Aeromonas punctata</name>
    <dbReference type="NCBI Taxonomy" id="648"/>
    <lineage>
        <taxon>Bacteria</taxon>
        <taxon>Pseudomonadati</taxon>
        <taxon>Pseudomonadota</taxon>
        <taxon>Gammaproteobacteria</taxon>
        <taxon>Aeromonadales</taxon>
        <taxon>Aeromonadaceae</taxon>
        <taxon>Aeromonas</taxon>
    </lineage>
</organism>
<accession>A0A443XEJ4</accession>
<dbReference type="Proteomes" id="UP001161704">
    <property type="component" value="Unassembled WGS sequence"/>
</dbReference>
<dbReference type="RefSeq" id="WP_128344153.1">
    <property type="nucleotide sequence ID" value="NZ_CAWOMG010000199.1"/>
</dbReference>
<evidence type="ECO:0000313" key="1">
    <source>
        <dbReference type="EMBL" id="MDH1505963.1"/>
    </source>
</evidence>
<proteinExistence type="predicted"/>
<gene>
    <name evidence="1" type="ORF">N5I20_12935</name>
</gene>
<dbReference type="AlphaFoldDB" id="A0A443XEJ4"/>
<dbReference type="InterPro" id="IPR041304">
    <property type="entry name" value="AbiTii"/>
</dbReference>
<sequence length="296" mass="31817">MPALIPQLITMASNPEVKTTDLLRNALVAARKLKQPDWVSWIKNELDGYPESAVIPQYRILTGQLYAINPGKGLVLLPVLNAELHEVMTTCPFYYPIDGVEPLASGTEYVVLPMDPSQSKMVAALYKMPIAPQVRFGANQVQRLIGAVRTKVLEWALDLDELGIQGEGMSFTTQEQKQAESVTNIFIGGDVIGGQMMLGSPGGQQQQTVTGEQKSEALAALLPWLQQVIAQGQLQGEACAELQADLDTLKAQAASPNPKWSVIGAVVGSVRTILESAGGGILVAQAQRWMATLRGG</sequence>
<dbReference type="Pfam" id="PF18864">
    <property type="entry name" value="AbiTii"/>
    <property type="match status" value="1"/>
</dbReference>
<evidence type="ECO:0000313" key="2">
    <source>
        <dbReference type="Proteomes" id="UP001161704"/>
    </source>
</evidence>
<reference evidence="1" key="1">
    <citation type="submission" date="2022-09" db="EMBL/GenBank/DDBJ databases">
        <title>Intensive care unit water sources are persistently colonized with multi-drug resistant bacteria and are the site of extensive horizontal gene transfer of antibiotic resistance genes.</title>
        <authorList>
            <person name="Diorio-Toth L."/>
        </authorList>
    </citation>
    <scope>NUCLEOTIDE SEQUENCE</scope>
    <source>
        <strain evidence="1">GD03710</strain>
    </source>
</reference>
<dbReference type="EMBL" id="JAOCIZ010000049">
    <property type="protein sequence ID" value="MDH1505963.1"/>
    <property type="molecule type" value="Genomic_DNA"/>
</dbReference>
<protein>
    <submittedName>
        <fullName evidence="1">Uncharacterized protein</fullName>
    </submittedName>
</protein>